<dbReference type="EC" id="1.14.99.60" evidence="9"/>
<accession>A0A257TBI1</accession>
<dbReference type="Proteomes" id="UP000216779">
    <property type="component" value="Unassembled WGS sequence"/>
</dbReference>
<evidence type="ECO:0000256" key="6">
    <source>
        <dbReference type="ARBA" id="ARBA00023004"/>
    </source>
</evidence>
<keyword evidence="7 9" id="KW-0503">Monooxygenase</keyword>
<evidence type="ECO:0000313" key="11">
    <source>
        <dbReference type="Proteomes" id="UP000216779"/>
    </source>
</evidence>
<dbReference type="GO" id="GO:0006744">
    <property type="term" value="P:ubiquinone biosynthetic process"/>
    <property type="evidence" value="ECO:0007669"/>
    <property type="project" value="UniProtKB-UniRule"/>
</dbReference>
<evidence type="ECO:0000256" key="3">
    <source>
        <dbReference type="ARBA" id="ARBA00022688"/>
    </source>
</evidence>
<feature type="binding site" evidence="9">
    <location>
        <position position="57"/>
    </location>
    <ligand>
        <name>Fe cation</name>
        <dbReference type="ChEBI" id="CHEBI:24875"/>
        <label>1</label>
    </ligand>
</feature>
<feature type="binding site" evidence="9">
    <location>
        <position position="171"/>
    </location>
    <ligand>
        <name>Fe cation</name>
        <dbReference type="ChEBI" id="CHEBI:24875"/>
        <label>1</label>
    </ligand>
</feature>
<proteinExistence type="inferred from homology"/>
<comment type="function">
    <text evidence="9">Catalyzes the hydroxylation of 2-nonaprenyl-3-methyl-6-methoxy-1,4-benzoquinol during ubiquinone biosynthesis.</text>
</comment>
<feature type="binding site" evidence="9">
    <location>
        <position position="174"/>
    </location>
    <ligand>
        <name>Fe cation</name>
        <dbReference type="ChEBI" id="CHEBI:24875"/>
        <label>2</label>
    </ligand>
</feature>
<evidence type="ECO:0000256" key="5">
    <source>
        <dbReference type="ARBA" id="ARBA00023002"/>
    </source>
</evidence>
<dbReference type="EMBL" id="NCBC01000094">
    <property type="protein sequence ID" value="OYV81856.1"/>
    <property type="molecule type" value="Genomic_DNA"/>
</dbReference>
<comment type="similarity">
    <text evidence="9">Belongs to the COQ7 family.</text>
</comment>
<comment type="catalytic activity">
    <reaction evidence="9">
        <text>a 5-methoxy-2-methyl-3-(all-trans-polyprenyl)benzene-1,4-diol + AH2 + O2 = a 3-demethylubiquinol + A + H2O</text>
        <dbReference type="Rhea" id="RHEA:50908"/>
        <dbReference type="Rhea" id="RHEA-COMP:10859"/>
        <dbReference type="Rhea" id="RHEA-COMP:10914"/>
        <dbReference type="ChEBI" id="CHEBI:13193"/>
        <dbReference type="ChEBI" id="CHEBI:15377"/>
        <dbReference type="ChEBI" id="CHEBI:15379"/>
        <dbReference type="ChEBI" id="CHEBI:17499"/>
        <dbReference type="ChEBI" id="CHEBI:84167"/>
        <dbReference type="ChEBI" id="CHEBI:84422"/>
        <dbReference type="EC" id="1.14.99.60"/>
    </reaction>
</comment>
<dbReference type="GO" id="GO:0005886">
    <property type="term" value="C:plasma membrane"/>
    <property type="evidence" value="ECO:0007669"/>
    <property type="project" value="UniProtKB-SubCell"/>
</dbReference>
<dbReference type="PANTHER" id="PTHR11237:SF4">
    <property type="entry name" value="5-DEMETHOXYUBIQUINONE HYDROXYLASE, MITOCHONDRIAL"/>
    <property type="match status" value="1"/>
</dbReference>
<keyword evidence="5 9" id="KW-0560">Oxidoreductase</keyword>
<evidence type="ECO:0000256" key="7">
    <source>
        <dbReference type="ARBA" id="ARBA00023033"/>
    </source>
</evidence>
<dbReference type="UniPathway" id="UPA00232"/>
<keyword evidence="10" id="KW-0830">Ubiquinone</keyword>
<keyword evidence="6 9" id="KW-0408">Iron</keyword>
<dbReference type="PANTHER" id="PTHR11237">
    <property type="entry name" value="COENZYME Q10 BIOSYNTHESIS PROTEIN 7"/>
    <property type="match status" value="1"/>
</dbReference>
<comment type="cofactor">
    <cofactor evidence="9">
        <name>Fe cation</name>
        <dbReference type="ChEBI" id="CHEBI:24875"/>
    </cofactor>
    <text evidence="9">Binds 2 iron ions per subunit.</text>
</comment>
<comment type="subcellular location">
    <subcellularLocation>
        <location evidence="9">Cell membrane</location>
        <topology evidence="9">Peripheral membrane protein</topology>
    </subcellularLocation>
</comment>
<feature type="binding site" evidence="9">
    <location>
        <position position="87"/>
    </location>
    <ligand>
        <name>Fe cation</name>
        <dbReference type="ChEBI" id="CHEBI:24875"/>
        <label>2</label>
    </ligand>
</feature>
<dbReference type="InterPro" id="IPR011566">
    <property type="entry name" value="Ubq_synth_Coq7"/>
</dbReference>
<dbReference type="Gene3D" id="1.20.1260.10">
    <property type="match status" value="1"/>
</dbReference>
<dbReference type="AlphaFoldDB" id="A0A257TBI1"/>
<feature type="binding site" evidence="9">
    <location>
        <position position="171"/>
    </location>
    <ligand>
        <name>Fe cation</name>
        <dbReference type="ChEBI" id="CHEBI:24875"/>
        <label>2</label>
    </ligand>
</feature>
<dbReference type="NCBIfam" id="NF033656">
    <property type="entry name" value="DMQ_monoox_COQ7"/>
    <property type="match status" value="1"/>
</dbReference>
<reference evidence="10 11" key="1">
    <citation type="submission" date="2017-03" db="EMBL/GenBank/DDBJ databases">
        <title>Lifting the veil on microbial sulfur biogeochemistry in mining wastewaters.</title>
        <authorList>
            <person name="Kantor R.S."/>
            <person name="Colenbrander Nelson T."/>
            <person name="Marshall S."/>
            <person name="Bennett D."/>
            <person name="Apte S."/>
            <person name="Camacho D."/>
            <person name="Thomas B.C."/>
            <person name="Warren L.A."/>
            <person name="Banfield J.F."/>
        </authorList>
    </citation>
    <scope>NUCLEOTIDE SEQUENCE [LARGE SCALE GENOMIC DNA]</scope>
    <source>
        <strain evidence="10">21-59-9</strain>
    </source>
</reference>
<evidence type="ECO:0000256" key="9">
    <source>
        <dbReference type="HAMAP-Rule" id="MF_01658"/>
    </source>
</evidence>
<dbReference type="Pfam" id="PF03232">
    <property type="entry name" value="COQ7"/>
    <property type="match status" value="1"/>
</dbReference>
<feature type="binding site" evidence="9">
    <location>
        <position position="90"/>
    </location>
    <ligand>
        <name>Fe cation</name>
        <dbReference type="ChEBI" id="CHEBI:24875"/>
        <label>1</label>
    </ligand>
</feature>
<comment type="pathway">
    <text evidence="1 9">Cofactor biosynthesis; ubiquinone biosynthesis.</text>
</comment>
<keyword evidence="4 9" id="KW-0479">Metal-binding</keyword>
<sequence length="208" mass="23312">MFSDQVIANIDNALRTLTGQQIGSDRPYPARDVPDALLRPWERQRAGRMMRVNHAGEIMAQALYTGQATGTNDLALREQLQQARMEEEDHLRWCETRLRELNSRPSLLAPLWYSAGWSMGFLAARRGRASNLGLVVAVENQVEEHLNSHLDELPADDERSRAIVAQMRDDEVGHAEKAEALGAGKLPMPVRMAMGVFSKVLTRGALWI</sequence>
<dbReference type="GO" id="GO:0046872">
    <property type="term" value="F:metal ion binding"/>
    <property type="evidence" value="ECO:0007669"/>
    <property type="project" value="UniProtKB-KW"/>
</dbReference>
<evidence type="ECO:0000256" key="8">
    <source>
        <dbReference type="ARBA" id="ARBA00023136"/>
    </source>
</evidence>
<dbReference type="GO" id="GO:0008682">
    <property type="term" value="F:3-demethoxyubiquinol 3-hydroxylase activity"/>
    <property type="evidence" value="ECO:0007669"/>
    <property type="project" value="UniProtKB-EC"/>
</dbReference>
<keyword evidence="2 9" id="KW-1003">Cell membrane</keyword>
<dbReference type="HAMAP" id="MF_01658">
    <property type="entry name" value="COQ7"/>
    <property type="match status" value="1"/>
</dbReference>
<keyword evidence="8 9" id="KW-0472">Membrane</keyword>
<gene>
    <name evidence="9" type="primary">coq7</name>
    <name evidence="10" type="ORF">B7Z70_04185</name>
</gene>
<comment type="caution">
    <text evidence="10">The sequence shown here is derived from an EMBL/GenBank/DDBJ whole genome shotgun (WGS) entry which is preliminary data.</text>
</comment>
<dbReference type="InterPro" id="IPR009078">
    <property type="entry name" value="Ferritin-like_SF"/>
</dbReference>
<evidence type="ECO:0000256" key="1">
    <source>
        <dbReference type="ARBA" id="ARBA00004749"/>
    </source>
</evidence>
<dbReference type="SUPFAM" id="SSF47240">
    <property type="entry name" value="Ferritin-like"/>
    <property type="match status" value="1"/>
</dbReference>
<organism evidence="10 11">
    <name type="scientific">Acidithiobacillus ferrivorans</name>
    <dbReference type="NCBI Taxonomy" id="160808"/>
    <lineage>
        <taxon>Bacteria</taxon>
        <taxon>Pseudomonadati</taxon>
        <taxon>Pseudomonadota</taxon>
        <taxon>Acidithiobacillia</taxon>
        <taxon>Acidithiobacillales</taxon>
        <taxon>Acidithiobacillaceae</taxon>
        <taxon>Acidithiobacillus</taxon>
    </lineage>
</organism>
<evidence type="ECO:0000256" key="2">
    <source>
        <dbReference type="ARBA" id="ARBA00022475"/>
    </source>
</evidence>
<protein>
    <recommendedName>
        <fullName evidence="9">3-demethoxyubiquinol 3-hydroxylase</fullName>
        <shortName evidence="9">DMQ hydroxylase</shortName>
        <ecNumber evidence="9">1.14.99.60</ecNumber>
    </recommendedName>
    <alternativeName>
        <fullName evidence="9">2-nonaprenyl-3-methyl-6-methoxy-1,4-benzoquinol hydroxylase</fullName>
    </alternativeName>
</protein>
<keyword evidence="3 9" id="KW-0831">Ubiquinone biosynthesis</keyword>
<feature type="binding site" evidence="9">
    <location>
        <position position="139"/>
    </location>
    <ligand>
        <name>Fe cation</name>
        <dbReference type="ChEBI" id="CHEBI:24875"/>
        <label>2</label>
    </ligand>
</feature>
<dbReference type="InterPro" id="IPR047809">
    <property type="entry name" value="COQ7_proteobact"/>
</dbReference>
<feature type="binding site" evidence="9">
    <location>
        <position position="87"/>
    </location>
    <ligand>
        <name>Fe cation</name>
        <dbReference type="ChEBI" id="CHEBI:24875"/>
        <label>1</label>
    </ligand>
</feature>
<evidence type="ECO:0000256" key="4">
    <source>
        <dbReference type="ARBA" id="ARBA00022723"/>
    </source>
</evidence>
<dbReference type="InterPro" id="IPR012347">
    <property type="entry name" value="Ferritin-like"/>
</dbReference>
<evidence type="ECO:0000313" key="10">
    <source>
        <dbReference type="EMBL" id="OYV81856.1"/>
    </source>
</evidence>
<name>A0A257TBI1_9PROT</name>
<dbReference type="CDD" id="cd01042">
    <property type="entry name" value="DMQH"/>
    <property type="match status" value="1"/>
</dbReference>